<dbReference type="InterPro" id="IPR008912">
    <property type="entry name" value="Uncharacterised_CoxE"/>
</dbReference>
<keyword evidence="2" id="KW-1185">Reference proteome</keyword>
<evidence type="ECO:0000313" key="2">
    <source>
        <dbReference type="Proteomes" id="UP001519289"/>
    </source>
</evidence>
<dbReference type="RefSeq" id="WP_209467881.1">
    <property type="nucleotide sequence ID" value="NZ_JAGGLG010000035.1"/>
</dbReference>
<dbReference type="PANTHER" id="PTHR39338:SF6">
    <property type="entry name" value="BLL5662 PROTEIN"/>
    <property type="match status" value="1"/>
</dbReference>
<gene>
    <name evidence="1" type="ORF">J2Z79_003223</name>
</gene>
<name>A0ABS4JW85_9FIRM</name>
<dbReference type="Proteomes" id="UP001519289">
    <property type="component" value="Unassembled WGS sequence"/>
</dbReference>
<proteinExistence type="predicted"/>
<protein>
    <submittedName>
        <fullName evidence="1">Uncharacterized protein with von Willebrand factor type A (VWA) domain</fullName>
    </submittedName>
</protein>
<accession>A0ABS4JW85</accession>
<comment type="caution">
    <text evidence="1">The sequence shown here is derived from an EMBL/GenBank/DDBJ whole genome shotgun (WGS) entry which is preliminary data.</text>
</comment>
<organism evidence="1 2">
    <name type="scientific">Symbiobacterium terraclitae</name>
    <dbReference type="NCBI Taxonomy" id="557451"/>
    <lineage>
        <taxon>Bacteria</taxon>
        <taxon>Bacillati</taxon>
        <taxon>Bacillota</taxon>
        <taxon>Clostridia</taxon>
        <taxon>Eubacteriales</taxon>
        <taxon>Symbiobacteriaceae</taxon>
        <taxon>Symbiobacterium</taxon>
    </lineage>
</organism>
<dbReference type="Pfam" id="PF05762">
    <property type="entry name" value="VWA_CoxE"/>
    <property type="match status" value="1"/>
</dbReference>
<sequence length="430" mass="48865">MVRRLWTNRLTRAVARWLRLFLRWLLVWAGHLLGRGGRALRTAAHVARLLLFSRDPNNLYVVPTEGAHHREEAAAALEEVAVGERSTSLLWAGAAPRDLSDAGTSRLTLWRGLTPSSAADSALGADAANRRYAYVDLLASPIRKLSPRDIQLLEELLERLARKWLDIDETFRPWPRRNRLDVGRTLRYNIPRYAGAVLQFRWPVKVIPEPQPARPARILVIGDVSHSMVHYVSILLFFFHNLNFRFVVESYVFSEKATYATSYLNGMGSFESKVQRLMQGARSWNAGTRFGSALAEIAGHAYVDDQTYVLIATDGKVSLKEDEKEKIALYMGELRRRARQVIFITPSAEFSGAASGEGRQKQRRLGTFHYGYHQVPVWHMGSPLWYGTLSRYADRLYLVRTVQDLIDMVENLLINSAADEFTAGRPRRSS</sequence>
<dbReference type="PANTHER" id="PTHR39338">
    <property type="entry name" value="BLL5662 PROTEIN-RELATED"/>
    <property type="match status" value="1"/>
</dbReference>
<evidence type="ECO:0000313" key="1">
    <source>
        <dbReference type="EMBL" id="MBP2019781.1"/>
    </source>
</evidence>
<dbReference type="EMBL" id="JAGGLG010000035">
    <property type="protein sequence ID" value="MBP2019781.1"/>
    <property type="molecule type" value="Genomic_DNA"/>
</dbReference>
<dbReference type="InterPro" id="IPR036465">
    <property type="entry name" value="vWFA_dom_sf"/>
</dbReference>
<reference evidence="1 2" key="1">
    <citation type="submission" date="2021-03" db="EMBL/GenBank/DDBJ databases">
        <title>Genomic Encyclopedia of Type Strains, Phase IV (KMG-IV): sequencing the most valuable type-strain genomes for metagenomic binning, comparative biology and taxonomic classification.</title>
        <authorList>
            <person name="Goeker M."/>
        </authorList>
    </citation>
    <scope>NUCLEOTIDE SEQUENCE [LARGE SCALE GENOMIC DNA]</scope>
    <source>
        <strain evidence="1 2">DSM 27138</strain>
    </source>
</reference>
<dbReference type="SUPFAM" id="SSF53300">
    <property type="entry name" value="vWA-like"/>
    <property type="match status" value="1"/>
</dbReference>